<gene>
    <name evidence="1" type="ORF">Q4481_10560</name>
</gene>
<organism evidence="1 2">
    <name type="scientific">Rhizobium alvei</name>
    <dbReference type="NCBI Taxonomy" id="1132659"/>
    <lineage>
        <taxon>Bacteria</taxon>
        <taxon>Pseudomonadati</taxon>
        <taxon>Pseudomonadota</taxon>
        <taxon>Alphaproteobacteria</taxon>
        <taxon>Hyphomicrobiales</taxon>
        <taxon>Rhizobiaceae</taxon>
        <taxon>Rhizobium/Agrobacterium group</taxon>
        <taxon>Rhizobium</taxon>
    </lineage>
</organism>
<dbReference type="RefSeq" id="WP_304376312.1">
    <property type="nucleotide sequence ID" value="NZ_JAUOZU010000007.1"/>
</dbReference>
<comment type="caution">
    <text evidence="1">The sequence shown here is derived from an EMBL/GenBank/DDBJ whole genome shotgun (WGS) entry which is preliminary data.</text>
</comment>
<reference evidence="1" key="1">
    <citation type="journal article" date="2015" name="Int. J. Syst. Evol. Microbiol.">
        <title>Rhizobium alvei sp. nov., isolated from a freshwater river.</title>
        <authorList>
            <person name="Sheu S.Y."/>
            <person name="Huang H.W."/>
            <person name="Young C.C."/>
            <person name="Chen W.M."/>
        </authorList>
    </citation>
    <scope>NUCLEOTIDE SEQUENCE</scope>
    <source>
        <strain evidence="1">TNR-22</strain>
    </source>
</reference>
<dbReference type="Proteomes" id="UP001174932">
    <property type="component" value="Unassembled WGS sequence"/>
</dbReference>
<evidence type="ECO:0000313" key="1">
    <source>
        <dbReference type="EMBL" id="MDO6964399.1"/>
    </source>
</evidence>
<evidence type="ECO:0000313" key="2">
    <source>
        <dbReference type="Proteomes" id="UP001174932"/>
    </source>
</evidence>
<accession>A0ABT8YKZ7</accession>
<protein>
    <submittedName>
        <fullName evidence="1">Uncharacterized protein</fullName>
    </submittedName>
</protein>
<reference evidence="1" key="2">
    <citation type="submission" date="2023-07" db="EMBL/GenBank/DDBJ databases">
        <authorList>
            <person name="Shen H."/>
        </authorList>
    </citation>
    <scope>NUCLEOTIDE SEQUENCE</scope>
    <source>
        <strain evidence="1">TNR-22</strain>
    </source>
</reference>
<proteinExistence type="predicted"/>
<sequence>MMIGLHKLAAERGDGLVPELLAAIAERRQMFNDQVIILHAGEKVEKKRKVLTGNAGDNVVAFRRPAQGRN</sequence>
<name>A0ABT8YKZ7_9HYPH</name>
<keyword evidence="2" id="KW-1185">Reference proteome</keyword>
<dbReference type="EMBL" id="JAUOZU010000007">
    <property type="protein sequence ID" value="MDO6964399.1"/>
    <property type="molecule type" value="Genomic_DNA"/>
</dbReference>